<keyword evidence="3" id="KW-0479">Metal-binding</keyword>
<dbReference type="PROSITE" id="PS00198">
    <property type="entry name" value="4FE4S_FER_1"/>
    <property type="match status" value="1"/>
</dbReference>
<evidence type="ECO:0000259" key="8">
    <source>
        <dbReference type="PROSITE" id="PS51379"/>
    </source>
</evidence>
<dbReference type="PANTHER" id="PTHR30176">
    <property type="entry name" value="FERREDOXIN-TYPE PROTEIN NAPH"/>
    <property type="match status" value="1"/>
</dbReference>
<keyword evidence="5" id="KW-0408">Iron</keyword>
<protein>
    <submittedName>
        <fullName evidence="9">Putative ironsulfur protein</fullName>
    </submittedName>
</protein>
<dbReference type="AlphaFoldDB" id="I0IM93"/>
<evidence type="ECO:0000256" key="5">
    <source>
        <dbReference type="ARBA" id="ARBA00023004"/>
    </source>
</evidence>
<keyword evidence="7" id="KW-0472">Membrane</keyword>
<feature type="transmembrane region" description="Helical" evidence="7">
    <location>
        <begin position="292"/>
        <end position="314"/>
    </location>
</feature>
<evidence type="ECO:0000256" key="4">
    <source>
        <dbReference type="ARBA" id="ARBA00022982"/>
    </source>
</evidence>
<accession>I0IM93</accession>
<dbReference type="PANTHER" id="PTHR30176:SF3">
    <property type="entry name" value="FERREDOXIN-TYPE PROTEIN NAPH"/>
    <property type="match status" value="1"/>
</dbReference>
<evidence type="ECO:0000256" key="1">
    <source>
        <dbReference type="ARBA" id="ARBA00022448"/>
    </source>
</evidence>
<dbReference type="HOGENOM" id="CLU_032118_2_1_0"/>
<evidence type="ECO:0000256" key="6">
    <source>
        <dbReference type="ARBA" id="ARBA00023014"/>
    </source>
</evidence>
<dbReference type="PATRIC" id="fig|1162668.3.peg.785"/>
<keyword evidence="7" id="KW-0812">Transmembrane</keyword>
<evidence type="ECO:0000256" key="7">
    <source>
        <dbReference type="SAM" id="Phobius"/>
    </source>
</evidence>
<feature type="transmembrane region" description="Helical" evidence="7">
    <location>
        <begin position="122"/>
        <end position="143"/>
    </location>
</feature>
<keyword evidence="7" id="KW-1133">Transmembrane helix</keyword>
<keyword evidence="2" id="KW-0004">4Fe-4S</keyword>
<keyword evidence="10" id="KW-1185">Reference proteome</keyword>
<evidence type="ECO:0000256" key="2">
    <source>
        <dbReference type="ARBA" id="ARBA00022485"/>
    </source>
</evidence>
<feature type="transmembrane region" description="Helical" evidence="7">
    <location>
        <begin position="41"/>
        <end position="61"/>
    </location>
</feature>
<proteinExistence type="predicted"/>
<keyword evidence="4" id="KW-0249">Electron transport</keyword>
<dbReference type="InterPro" id="IPR013783">
    <property type="entry name" value="Ig-like_fold"/>
</dbReference>
<dbReference type="InterPro" id="IPR032879">
    <property type="entry name" value="FixG_C"/>
</dbReference>
<dbReference type="Pfam" id="PF13746">
    <property type="entry name" value="Fer4_18"/>
    <property type="match status" value="1"/>
</dbReference>
<sequence length="417" mass="46357">MTTLRYLVQGLILTTIAVLPFTGLFRIDLSTGRFLLAGYQIWWSDFFLIFPFWLLLIAGAATIYSMLGMVFCGWACIQNTLSEFVDFLVIKVLKSKKQSLGLDSLTIGGDLSKGSKATATGWVLFGTIIVLMSVALGVIFAGYFVNPKILWSDIRTGSNAHGVFFIIPGIGALFVLDLFLIRHYWCNWVCPYPLWQHMFKSEATMKVAFDDARREECTGCNLCVKSCIVDIDPRDTKNYTRCINCGECVVACEDYSAKKNVPSLLTFHFDGFSIGKDGKKHINKVSPAVNRFALTAGFTMIPLSLFIYGIFSYVPFHITFSQNPGHLTRYSLAISNKKPVSQRFRIEEDGLPANSIHIGTDQITVPAGSKKIIPVSILPKEGNLSEGLHPFVIHVISDNPKKQELSQEASVYISQGL</sequence>
<dbReference type="InterPro" id="IPR017896">
    <property type="entry name" value="4Fe4S_Fe-S-bd"/>
</dbReference>
<evidence type="ECO:0000313" key="9">
    <source>
        <dbReference type="EMBL" id="BAM06392.1"/>
    </source>
</evidence>
<dbReference type="STRING" id="1162668.LFE_0677"/>
<feature type="transmembrane region" description="Helical" evidence="7">
    <location>
        <begin position="6"/>
        <end position="29"/>
    </location>
</feature>
<keyword evidence="6" id="KW-0411">Iron-sulfur</keyword>
<dbReference type="Pfam" id="PF12801">
    <property type="entry name" value="Fer4_5"/>
    <property type="match status" value="2"/>
</dbReference>
<dbReference type="InterPro" id="IPR051684">
    <property type="entry name" value="Electron_Trans/Redox"/>
</dbReference>
<reference evidence="9 10" key="1">
    <citation type="journal article" date="2012" name="J. Bacteriol.">
        <title>Complete Genome Sequence of Leptospirillum ferrooxidans Strain C2-3, Isolated from a Fresh Volcanic Ash Deposit on the Island of Miyake, Japan.</title>
        <authorList>
            <person name="Fujimura R."/>
            <person name="Sato Y."/>
            <person name="Nishizawa T."/>
            <person name="Oshima K."/>
            <person name="Kim S.-W."/>
            <person name="Hattori M."/>
            <person name="Kamijo T."/>
            <person name="Ohta H."/>
        </authorList>
    </citation>
    <scope>NUCLEOTIDE SEQUENCE [LARGE SCALE GENOMIC DNA]</scope>
    <source>
        <strain evidence="9 10">C2-3</strain>
    </source>
</reference>
<dbReference type="EMBL" id="AP012342">
    <property type="protein sequence ID" value="BAM06392.1"/>
    <property type="molecule type" value="Genomic_DNA"/>
</dbReference>
<evidence type="ECO:0000313" key="10">
    <source>
        <dbReference type="Proteomes" id="UP000007382"/>
    </source>
</evidence>
<dbReference type="GO" id="GO:0005886">
    <property type="term" value="C:plasma membrane"/>
    <property type="evidence" value="ECO:0007669"/>
    <property type="project" value="TreeGrafter"/>
</dbReference>
<keyword evidence="1" id="KW-0813">Transport</keyword>
<organism evidence="9 10">
    <name type="scientific">Leptospirillum ferrooxidans (strain C2-3)</name>
    <dbReference type="NCBI Taxonomy" id="1162668"/>
    <lineage>
        <taxon>Bacteria</taxon>
        <taxon>Pseudomonadati</taxon>
        <taxon>Nitrospirota</taxon>
        <taxon>Nitrospiria</taxon>
        <taxon>Nitrospirales</taxon>
        <taxon>Nitrospiraceae</taxon>
        <taxon>Leptospirillum</taxon>
    </lineage>
</organism>
<dbReference type="Pfam" id="PF11614">
    <property type="entry name" value="FixG_C"/>
    <property type="match status" value="1"/>
</dbReference>
<dbReference type="InterPro" id="IPR017900">
    <property type="entry name" value="4Fe4S_Fe_S_CS"/>
</dbReference>
<dbReference type="GO" id="GO:0046872">
    <property type="term" value="F:metal ion binding"/>
    <property type="evidence" value="ECO:0007669"/>
    <property type="project" value="UniProtKB-KW"/>
</dbReference>
<dbReference type="KEGG" id="lfc:LFE_0677"/>
<feature type="transmembrane region" description="Helical" evidence="7">
    <location>
        <begin position="163"/>
        <end position="181"/>
    </location>
</feature>
<feature type="domain" description="4Fe-4S ferredoxin-type" evidence="8">
    <location>
        <begin position="233"/>
        <end position="263"/>
    </location>
</feature>
<dbReference type="Proteomes" id="UP000007382">
    <property type="component" value="Chromosome"/>
</dbReference>
<dbReference type="eggNOG" id="COG0348">
    <property type="taxonomic scope" value="Bacteria"/>
</dbReference>
<dbReference type="Gene3D" id="2.60.40.10">
    <property type="entry name" value="Immunoglobulins"/>
    <property type="match status" value="1"/>
</dbReference>
<dbReference type="SUPFAM" id="SSF54862">
    <property type="entry name" value="4Fe-4S ferredoxins"/>
    <property type="match status" value="1"/>
</dbReference>
<gene>
    <name evidence="9" type="ordered locus">LFE_0677</name>
</gene>
<evidence type="ECO:0000256" key="3">
    <source>
        <dbReference type="ARBA" id="ARBA00022723"/>
    </source>
</evidence>
<reference evidence="10" key="2">
    <citation type="submission" date="2012-03" db="EMBL/GenBank/DDBJ databases">
        <title>The complete genome sequence of the pioneer microbe on fresh volcanic deposit, Leptospirillum ferrooxidans strain C2-3.</title>
        <authorList>
            <person name="Fujimura R."/>
            <person name="Sato Y."/>
            <person name="Nishizawa T."/>
            <person name="Nanba K."/>
            <person name="Oshima K."/>
            <person name="Hattori M."/>
            <person name="Kamijo T."/>
            <person name="Ohta H."/>
        </authorList>
    </citation>
    <scope>NUCLEOTIDE SEQUENCE [LARGE SCALE GENOMIC DNA]</scope>
    <source>
        <strain evidence="10">C2-3</strain>
    </source>
</reference>
<dbReference type="PROSITE" id="PS51379">
    <property type="entry name" value="4FE4S_FER_2"/>
    <property type="match status" value="2"/>
</dbReference>
<feature type="domain" description="4Fe-4S ferredoxin-type" evidence="8">
    <location>
        <begin position="205"/>
        <end position="227"/>
    </location>
</feature>
<dbReference type="GO" id="GO:0051539">
    <property type="term" value="F:4 iron, 4 sulfur cluster binding"/>
    <property type="evidence" value="ECO:0007669"/>
    <property type="project" value="UniProtKB-KW"/>
</dbReference>
<name>I0IM93_LEPFC</name>